<keyword evidence="3" id="KW-1185">Reference proteome</keyword>
<proteinExistence type="predicted"/>
<protein>
    <recommendedName>
        <fullName evidence="4">DUF2269 family protein</fullName>
    </recommendedName>
</protein>
<evidence type="ECO:0000256" key="1">
    <source>
        <dbReference type="SAM" id="Phobius"/>
    </source>
</evidence>
<dbReference type="EMBL" id="JBHTAJ010000052">
    <property type="protein sequence ID" value="MFC7182727.1"/>
    <property type="molecule type" value="Genomic_DNA"/>
</dbReference>
<name>A0ABW2G2S3_9ACTN</name>
<feature type="transmembrane region" description="Helical" evidence="1">
    <location>
        <begin position="57"/>
        <end position="76"/>
    </location>
</feature>
<evidence type="ECO:0008006" key="4">
    <source>
        <dbReference type="Google" id="ProtNLM"/>
    </source>
</evidence>
<feature type="transmembrane region" description="Helical" evidence="1">
    <location>
        <begin position="83"/>
        <end position="105"/>
    </location>
</feature>
<feature type="transmembrane region" description="Helical" evidence="1">
    <location>
        <begin position="139"/>
        <end position="160"/>
    </location>
</feature>
<gene>
    <name evidence="2" type="ORF">ACFQMG_24560</name>
</gene>
<reference evidence="3" key="1">
    <citation type="journal article" date="2019" name="Int. J. Syst. Evol. Microbiol.">
        <title>The Global Catalogue of Microorganisms (GCM) 10K type strain sequencing project: providing services to taxonomists for standard genome sequencing and annotation.</title>
        <authorList>
            <consortium name="The Broad Institute Genomics Platform"/>
            <consortium name="The Broad Institute Genome Sequencing Center for Infectious Disease"/>
            <person name="Wu L."/>
            <person name="Ma J."/>
        </authorList>
    </citation>
    <scope>NUCLEOTIDE SEQUENCE [LARGE SCALE GENOMIC DNA]</scope>
    <source>
        <strain evidence="3">CGMCC 1.12859</strain>
    </source>
</reference>
<sequence>MAKFLLSLHVLVSVLFIGPVAVAVSMYPRRAAAALAAGPEQVTAAASVRLLNRITRLYAVLGIAVPVLGIGTAQVMGIMGQTWLIVSLVLTALAAGTLLVLVVPAQQAVVDTLDLEDGREIAGVVRGDERERAVRGLKLLPMTAGVFNLLWAVVVVMMVIRPGSTTGA</sequence>
<evidence type="ECO:0000313" key="2">
    <source>
        <dbReference type="EMBL" id="MFC7182727.1"/>
    </source>
</evidence>
<dbReference type="RefSeq" id="WP_345705792.1">
    <property type="nucleotide sequence ID" value="NZ_BAABKV010000001.1"/>
</dbReference>
<keyword evidence="1" id="KW-1133">Transmembrane helix</keyword>
<dbReference type="Proteomes" id="UP001596435">
    <property type="component" value="Unassembled WGS sequence"/>
</dbReference>
<comment type="caution">
    <text evidence="2">The sequence shown here is derived from an EMBL/GenBank/DDBJ whole genome shotgun (WGS) entry which is preliminary data.</text>
</comment>
<keyword evidence="1" id="KW-0472">Membrane</keyword>
<accession>A0ABW2G2S3</accession>
<evidence type="ECO:0000313" key="3">
    <source>
        <dbReference type="Proteomes" id="UP001596435"/>
    </source>
</evidence>
<organism evidence="2 3">
    <name type="scientific">Kitasatospora paranensis</name>
    <dbReference type="NCBI Taxonomy" id="258053"/>
    <lineage>
        <taxon>Bacteria</taxon>
        <taxon>Bacillati</taxon>
        <taxon>Actinomycetota</taxon>
        <taxon>Actinomycetes</taxon>
        <taxon>Kitasatosporales</taxon>
        <taxon>Streptomycetaceae</taxon>
        <taxon>Kitasatospora</taxon>
    </lineage>
</organism>
<keyword evidence="1" id="KW-0812">Transmembrane</keyword>